<protein>
    <submittedName>
        <fullName evidence="3">MinD-like ATPase involved in chromosome partitioning or flagellar assembly</fullName>
    </submittedName>
</protein>
<gene>
    <name evidence="3" type="ORF">CLV68_2936</name>
</gene>
<keyword evidence="3" id="KW-0966">Cell projection</keyword>
<dbReference type="SUPFAM" id="SSF52540">
    <property type="entry name" value="P-loop containing nucleoside triphosphate hydrolases"/>
    <property type="match status" value="1"/>
</dbReference>
<dbReference type="EMBL" id="RCDD01000001">
    <property type="protein sequence ID" value="RLK62379.1"/>
    <property type="molecule type" value="Genomic_DNA"/>
</dbReference>
<dbReference type="InterPro" id="IPR033756">
    <property type="entry name" value="YlxH/NBP35"/>
</dbReference>
<dbReference type="GO" id="GO:0005524">
    <property type="term" value="F:ATP binding"/>
    <property type="evidence" value="ECO:0007669"/>
    <property type="project" value="UniProtKB-KW"/>
</dbReference>
<keyword evidence="3" id="KW-0969">Cilium</keyword>
<keyword evidence="3" id="KW-0282">Flagellum</keyword>
<reference evidence="3 4" key="1">
    <citation type="submission" date="2018-10" db="EMBL/GenBank/DDBJ databases">
        <title>Genomic Encyclopedia of Archaeal and Bacterial Type Strains, Phase II (KMG-II): from individual species to whole genera.</title>
        <authorList>
            <person name="Goeker M."/>
        </authorList>
    </citation>
    <scope>NUCLEOTIDE SEQUENCE [LARGE SCALE GENOMIC DNA]</scope>
    <source>
        <strain evidence="3 4">DSM 45657</strain>
    </source>
</reference>
<dbReference type="GO" id="GO:0016887">
    <property type="term" value="F:ATP hydrolysis activity"/>
    <property type="evidence" value="ECO:0007669"/>
    <property type="project" value="TreeGrafter"/>
</dbReference>
<keyword evidence="2" id="KW-0067">ATP-binding</keyword>
<dbReference type="AlphaFoldDB" id="A0A421BDC7"/>
<proteinExistence type="predicted"/>
<dbReference type="GO" id="GO:0009898">
    <property type="term" value="C:cytoplasmic side of plasma membrane"/>
    <property type="evidence" value="ECO:0007669"/>
    <property type="project" value="TreeGrafter"/>
</dbReference>
<dbReference type="GO" id="GO:0005829">
    <property type="term" value="C:cytosol"/>
    <property type="evidence" value="ECO:0007669"/>
    <property type="project" value="TreeGrafter"/>
</dbReference>
<dbReference type="Pfam" id="PF10609">
    <property type="entry name" value="ParA"/>
    <property type="match status" value="1"/>
</dbReference>
<dbReference type="PANTHER" id="PTHR43384:SF13">
    <property type="entry name" value="SLR0110 PROTEIN"/>
    <property type="match status" value="1"/>
</dbReference>
<dbReference type="GO" id="GO:0051782">
    <property type="term" value="P:negative regulation of cell division"/>
    <property type="evidence" value="ECO:0007669"/>
    <property type="project" value="TreeGrafter"/>
</dbReference>
<evidence type="ECO:0000256" key="2">
    <source>
        <dbReference type="ARBA" id="ARBA00022840"/>
    </source>
</evidence>
<dbReference type="InterPro" id="IPR027417">
    <property type="entry name" value="P-loop_NTPase"/>
</dbReference>
<dbReference type="PANTHER" id="PTHR43384">
    <property type="entry name" value="SEPTUM SITE-DETERMINING PROTEIN MIND HOMOLOG, CHLOROPLASTIC-RELATED"/>
    <property type="match status" value="1"/>
</dbReference>
<keyword evidence="1" id="KW-0547">Nucleotide-binding</keyword>
<dbReference type="Proteomes" id="UP000282454">
    <property type="component" value="Unassembled WGS sequence"/>
</dbReference>
<dbReference type="Gene3D" id="3.40.50.300">
    <property type="entry name" value="P-loop containing nucleotide triphosphate hydrolases"/>
    <property type="match status" value="1"/>
</dbReference>
<organism evidence="3 4">
    <name type="scientific">Actinokineospora cianjurensis</name>
    <dbReference type="NCBI Taxonomy" id="585224"/>
    <lineage>
        <taxon>Bacteria</taxon>
        <taxon>Bacillati</taxon>
        <taxon>Actinomycetota</taxon>
        <taxon>Actinomycetes</taxon>
        <taxon>Pseudonocardiales</taxon>
        <taxon>Pseudonocardiaceae</taxon>
        <taxon>Actinokineospora</taxon>
    </lineage>
</organism>
<name>A0A421BDC7_9PSEU</name>
<accession>A0A421BDC7</accession>
<evidence type="ECO:0000313" key="3">
    <source>
        <dbReference type="EMBL" id="RLK62379.1"/>
    </source>
</evidence>
<dbReference type="InterPro" id="IPR050625">
    <property type="entry name" value="ParA/MinD_ATPase"/>
</dbReference>
<keyword evidence="4" id="KW-1185">Reference proteome</keyword>
<evidence type="ECO:0000256" key="1">
    <source>
        <dbReference type="ARBA" id="ARBA00022741"/>
    </source>
</evidence>
<comment type="caution">
    <text evidence="3">The sequence shown here is derived from an EMBL/GenBank/DDBJ whole genome shotgun (WGS) entry which is preliminary data.</text>
</comment>
<evidence type="ECO:0000313" key="4">
    <source>
        <dbReference type="Proteomes" id="UP000282454"/>
    </source>
</evidence>
<sequence length="280" mass="29065">MCQPDPGAGGITEIAGPDVMSDGGPTGVDRLPAAAHRVAQATLCDNESGGPPVDARIVTIVGARAGAGASTVAANLAVALARAGTGPVCLVDLDFTAGDIATMFDAEVDEGGVPEAHVATRLSRGLYAILAPTILGDPGRLPERVVSELLASLSTMYAHVVVDAPAAVNKHVLTALEYAHRQVLVTTPERPALRALSRYHDMLDTLGHDRHLRSVVINRTHPDNGIPTPEIEQAARTPIAAWLPATADVPHSINTGQPLTAVDPDHPFSHALQALARHSS</sequence>